<organism evidence="1 2">
    <name type="scientific">Fulvimarina pelagi HTCC2506</name>
    <dbReference type="NCBI Taxonomy" id="314231"/>
    <lineage>
        <taxon>Bacteria</taxon>
        <taxon>Pseudomonadati</taxon>
        <taxon>Pseudomonadota</taxon>
        <taxon>Alphaproteobacteria</taxon>
        <taxon>Hyphomicrobiales</taxon>
        <taxon>Aurantimonadaceae</taxon>
        <taxon>Fulvimarina</taxon>
    </lineage>
</organism>
<dbReference type="Proteomes" id="UP000004310">
    <property type="component" value="Unassembled WGS sequence"/>
</dbReference>
<keyword evidence="2" id="KW-1185">Reference proteome</keyword>
<dbReference type="EMBL" id="AATP01000003">
    <property type="protein sequence ID" value="EAU41310.1"/>
    <property type="molecule type" value="Genomic_DNA"/>
</dbReference>
<dbReference type="STRING" id="217511.GCA_001463845_02146"/>
<reference evidence="1 2" key="1">
    <citation type="journal article" date="2010" name="J. Bacteriol.">
        <title>Genome sequence of Fulvimarina pelagi HTCC2506T, a Mn(II)-oxidizing alphaproteobacterium possessing an aerobic anoxygenic photosynthetic gene cluster and Xanthorhodopsin.</title>
        <authorList>
            <person name="Kang I."/>
            <person name="Oh H.M."/>
            <person name="Lim S.I."/>
            <person name="Ferriera S."/>
            <person name="Giovannoni S.J."/>
            <person name="Cho J.C."/>
        </authorList>
    </citation>
    <scope>NUCLEOTIDE SEQUENCE [LARGE SCALE GENOMIC DNA]</scope>
    <source>
        <strain evidence="1 2">HTCC2506</strain>
    </source>
</reference>
<gene>
    <name evidence="1" type="ORF">FP2506_01045</name>
</gene>
<sequence length="66" mass="7086">MPQTETVMRAADMTIRIAEQESLGFPIPSGTIDGSEYGDFPRNAAETKVERGSQFLGAVVWSLAPG</sequence>
<evidence type="ECO:0000313" key="2">
    <source>
        <dbReference type="Proteomes" id="UP000004310"/>
    </source>
</evidence>
<name>Q0G288_9HYPH</name>
<dbReference type="AlphaFoldDB" id="Q0G288"/>
<dbReference type="HOGENOM" id="CLU_2824864_0_0_5"/>
<protein>
    <submittedName>
        <fullName evidence="1">Uncharacterized protein</fullName>
    </submittedName>
</protein>
<proteinExistence type="predicted"/>
<evidence type="ECO:0000313" key="1">
    <source>
        <dbReference type="EMBL" id="EAU41310.1"/>
    </source>
</evidence>
<accession>Q0G288</accession>
<comment type="caution">
    <text evidence="1">The sequence shown here is derived from an EMBL/GenBank/DDBJ whole genome shotgun (WGS) entry which is preliminary data.</text>
</comment>